<gene>
    <name evidence="6" type="ORF">E8E13_006219</name>
</gene>
<evidence type="ECO:0000256" key="5">
    <source>
        <dbReference type="ARBA" id="ARBA00023136"/>
    </source>
</evidence>
<reference evidence="6" key="1">
    <citation type="submission" date="2019-04" db="EMBL/GenBank/DDBJ databases">
        <title>Sequencing of skin fungus with MAO and IRED activity.</title>
        <authorList>
            <person name="Marsaioli A.J."/>
            <person name="Bonatto J.M.C."/>
            <person name="Reis Junior O."/>
        </authorList>
    </citation>
    <scope>NUCLEOTIDE SEQUENCE</scope>
    <source>
        <strain evidence="6">30M1</strain>
    </source>
</reference>
<dbReference type="EMBL" id="SWKU01000003">
    <property type="protein sequence ID" value="KAF3008528.1"/>
    <property type="molecule type" value="Genomic_DNA"/>
</dbReference>
<dbReference type="InterPro" id="IPR036259">
    <property type="entry name" value="MFS_trans_sf"/>
</dbReference>
<keyword evidence="3" id="KW-0812">Transmembrane</keyword>
<name>A0A9P4WA45_CURKU</name>
<evidence type="ECO:0000313" key="7">
    <source>
        <dbReference type="Proteomes" id="UP000801428"/>
    </source>
</evidence>
<keyword evidence="7" id="KW-1185">Reference proteome</keyword>
<dbReference type="InterPro" id="IPR011701">
    <property type="entry name" value="MFS"/>
</dbReference>
<organism evidence="6 7">
    <name type="scientific">Curvularia kusanoi</name>
    <name type="common">Cochliobolus kusanoi</name>
    <dbReference type="NCBI Taxonomy" id="90978"/>
    <lineage>
        <taxon>Eukaryota</taxon>
        <taxon>Fungi</taxon>
        <taxon>Dikarya</taxon>
        <taxon>Ascomycota</taxon>
        <taxon>Pezizomycotina</taxon>
        <taxon>Dothideomycetes</taxon>
        <taxon>Pleosporomycetidae</taxon>
        <taxon>Pleosporales</taxon>
        <taxon>Pleosporineae</taxon>
        <taxon>Pleosporaceae</taxon>
        <taxon>Curvularia</taxon>
    </lineage>
</organism>
<dbReference type="OrthoDB" id="3639251at2759"/>
<sequence>MTTSSSDRIDLQGHEARTIEKSRLNVDLRTASPEDYVDPKEERAFVWKLDLWFLSIGFLGYMFKYIDQTNITNAYVSGMKEDLGLYGNELNYFTTYFNIGYMVMLYPSCIIVSHIGPSKWLPTCELIWGVLTCCLSTVTSHKQVYGLRFLIGFFEGTAWPGYFTIISQWYMPHEVAFPAFVILPGYPERPNPLARFYLKPRDIEIALARARRVGRKPQIGITPNDFIRCFTFWQLWAFAIVWPLSGNFTPANYFNLWLKSLTNADGTKK</sequence>
<evidence type="ECO:0000256" key="4">
    <source>
        <dbReference type="ARBA" id="ARBA00022989"/>
    </source>
</evidence>
<dbReference type="SUPFAM" id="SSF103473">
    <property type="entry name" value="MFS general substrate transporter"/>
    <property type="match status" value="1"/>
</dbReference>
<keyword evidence="4" id="KW-1133">Transmembrane helix</keyword>
<comment type="subcellular location">
    <subcellularLocation>
        <location evidence="1">Membrane</location>
        <topology evidence="1">Multi-pass membrane protein</topology>
    </subcellularLocation>
</comment>
<dbReference type="AlphaFoldDB" id="A0A9P4WA45"/>
<dbReference type="Gene3D" id="1.20.1250.20">
    <property type="entry name" value="MFS general substrate transporter like domains"/>
    <property type="match status" value="1"/>
</dbReference>
<dbReference type="Pfam" id="PF07690">
    <property type="entry name" value="MFS_1"/>
    <property type="match status" value="1"/>
</dbReference>
<evidence type="ECO:0000256" key="3">
    <source>
        <dbReference type="ARBA" id="ARBA00022692"/>
    </source>
</evidence>
<keyword evidence="2" id="KW-0813">Transport</keyword>
<evidence type="ECO:0000256" key="1">
    <source>
        <dbReference type="ARBA" id="ARBA00004141"/>
    </source>
</evidence>
<dbReference type="GO" id="GO:0022857">
    <property type="term" value="F:transmembrane transporter activity"/>
    <property type="evidence" value="ECO:0007669"/>
    <property type="project" value="InterPro"/>
</dbReference>
<evidence type="ECO:0000256" key="2">
    <source>
        <dbReference type="ARBA" id="ARBA00022448"/>
    </source>
</evidence>
<accession>A0A9P4WA45</accession>
<dbReference type="PANTHER" id="PTHR43791:SF64">
    <property type="entry name" value="MAJOR FACILITATOR SUPERFAMILY (MFS) PROFILE DOMAIN-CONTAINING PROTEIN"/>
    <property type="match status" value="1"/>
</dbReference>
<protein>
    <submittedName>
        <fullName evidence="6">Uncharacterized protein</fullName>
    </submittedName>
</protein>
<dbReference type="PANTHER" id="PTHR43791">
    <property type="entry name" value="PERMEASE-RELATED"/>
    <property type="match status" value="1"/>
</dbReference>
<comment type="caution">
    <text evidence="6">The sequence shown here is derived from an EMBL/GenBank/DDBJ whole genome shotgun (WGS) entry which is preliminary data.</text>
</comment>
<dbReference type="GO" id="GO:0016020">
    <property type="term" value="C:membrane"/>
    <property type="evidence" value="ECO:0007669"/>
    <property type="project" value="UniProtKB-SubCell"/>
</dbReference>
<keyword evidence="5" id="KW-0472">Membrane</keyword>
<evidence type="ECO:0000313" key="6">
    <source>
        <dbReference type="EMBL" id="KAF3008528.1"/>
    </source>
</evidence>
<dbReference type="Proteomes" id="UP000801428">
    <property type="component" value="Unassembled WGS sequence"/>
</dbReference>
<proteinExistence type="predicted"/>